<name>A0ABT0L5J3_9GAMM</name>
<feature type="chain" id="PRO_5046546060" evidence="1">
    <location>
        <begin position="23"/>
        <end position="262"/>
    </location>
</feature>
<dbReference type="Proteomes" id="UP001203423">
    <property type="component" value="Unassembled WGS sequence"/>
</dbReference>
<dbReference type="SUPFAM" id="SSF81301">
    <property type="entry name" value="Nucleotidyltransferase"/>
    <property type="match status" value="1"/>
</dbReference>
<comment type="caution">
    <text evidence="2">The sequence shown here is derived from an EMBL/GenBank/DDBJ whole genome shotgun (WGS) entry which is preliminary data.</text>
</comment>
<protein>
    <submittedName>
        <fullName evidence="2">RelA/SpoT domain-containing protein</fullName>
    </submittedName>
</protein>
<organism evidence="2 3">
    <name type="scientific">Shewanella surugensis</name>
    <dbReference type="NCBI Taxonomy" id="212020"/>
    <lineage>
        <taxon>Bacteria</taxon>
        <taxon>Pseudomonadati</taxon>
        <taxon>Pseudomonadota</taxon>
        <taxon>Gammaproteobacteria</taxon>
        <taxon>Alteromonadales</taxon>
        <taxon>Shewanellaceae</taxon>
        <taxon>Shewanella</taxon>
    </lineage>
</organism>
<gene>
    <name evidence="2" type="ORF">L2764_00255</name>
</gene>
<feature type="signal peptide" evidence="1">
    <location>
        <begin position="1"/>
        <end position="22"/>
    </location>
</feature>
<dbReference type="InterPro" id="IPR043519">
    <property type="entry name" value="NT_sf"/>
</dbReference>
<proteinExistence type="predicted"/>
<evidence type="ECO:0000313" key="2">
    <source>
        <dbReference type="EMBL" id="MCL1122951.1"/>
    </source>
</evidence>
<dbReference type="Gene3D" id="3.30.460.10">
    <property type="entry name" value="Beta Polymerase, domain 2"/>
    <property type="match status" value="1"/>
</dbReference>
<dbReference type="CDD" id="cd05399">
    <property type="entry name" value="NT_Rel-Spo_like"/>
    <property type="match status" value="1"/>
</dbReference>
<evidence type="ECO:0000256" key="1">
    <source>
        <dbReference type="SAM" id="SignalP"/>
    </source>
</evidence>
<dbReference type="InterPro" id="IPR007685">
    <property type="entry name" value="RelA_SpoT"/>
</dbReference>
<keyword evidence="3" id="KW-1185">Reference proteome</keyword>
<reference evidence="2 3" key="1">
    <citation type="submission" date="2022-01" db="EMBL/GenBank/DDBJ databases">
        <title>Whole genome-based taxonomy of the Shewanellaceae.</title>
        <authorList>
            <person name="Martin-Rodriguez A.J."/>
        </authorList>
    </citation>
    <scope>NUCLEOTIDE SEQUENCE [LARGE SCALE GENOMIC DNA]</scope>
    <source>
        <strain evidence="2 3">DSM 17177</strain>
    </source>
</reference>
<evidence type="ECO:0000313" key="3">
    <source>
        <dbReference type="Proteomes" id="UP001203423"/>
    </source>
</evidence>
<accession>A0ABT0L5J3</accession>
<sequence length="262" mass="29156">MKRLFKTSFIFLFLLSARTGFAQTPHIVGGSETESIPYSTSSFVSTDFSELIGIPSKHYSSPIQPYSDLTLLYHQASHTKQDLDTLLSSISAATQTQAITAPLKSVERAQAKIHNKLEGDGAKITDLARGSLVADNVNALMRAYQALIAQVEVVGVKNRFAVPKASGYRDLNLLVKLPKSNMICEVQLHLRQIADIKSGPEHQTYQHIQNIQARAKHAQRALSEFELASITQLRQDSFKLYQKAWLNYKRMCDVRLLPVAAA</sequence>
<keyword evidence="1" id="KW-0732">Signal</keyword>
<dbReference type="RefSeq" id="WP_248938229.1">
    <property type="nucleotide sequence ID" value="NZ_JAKIKS010000001.1"/>
</dbReference>
<dbReference type="EMBL" id="JAKIKS010000001">
    <property type="protein sequence ID" value="MCL1122951.1"/>
    <property type="molecule type" value="Genomic_DNA"/>
</dbReference>